<accession>A0ABP6CR09</accession>
<dbReference type="Proteomes" id="UP001501447">
    <property type="component" value="Unassembled WGS sequence"/>
</dbReference>
<dbReference type="InterPro" id="IPR043917">
    <property type="entry name" value="DUF5753"/>
</dbReference>
<name>A0ABP6CR09_9ACTN</name>
<feature type="domain" description="HTH cro/C1-type" evidence="1">
    <location>
        <begin position="29"/>
        <end position="84"/>
    </location>
</feature>
<keyword evidence="3" id="KW-1185">Reference proteome</keyword>
<dbReference type="CDD" id="cd00093">
    <property type="entry name" value="HTH_XRE"/>
    <property type="match status" value="1"/>
</dbReference>
<dbReference type="InterPro" id="IPR010982">
    <property type="entry name" value="Lambda_DNA-bd_dom_sf"/>
</dbReference>
<proteinExistence type="predicted"/>
<protein>
    <submittedName>
        <fullName evidence="2">Helix-turn-helix transcriptional regulator</fullName>
    </submittedName>
</protein>
<organism evidence="2 3">
    <name type="scientific">Streptomyces axinellae</name>
    <dbReference type="NCBI Taxonomy" id="552788"/>
    <lineage>
        <taxon>Bacteria</taxon>
        <taxon>Bacillati</taxon>
        <taxon>Actinomycetota</taxon>
        <taxon>Actinomycetes</taxon>
        <taxon>Kitasatosporales</taxon>
        <taxon>Streptomycetaceae</taxon>
        <taxon>Streptomyces</taxon>
    </lineage>
</organism>
<comment type="caution">
    <text evidence="2">The sequence shown here is derived from an EMBL/GenBank/DDBJ whole genome shotgun (WGS) entry which is preliminary data.</text>
</comment>
<evidence type="ECO:0000259" key="1">
    <source>
        <dbReference type="PROSITE" id="PS50943"/>
    </source>
</evidence>
<dbReference type="Gene3D" id="1.10.260.40">
    <property type="entry name" value="lambda repressor-like DNA-binding domains"/>
    <property type="match status" value="1"/>
</dbReference>
<reference evidence="3" key="1">
    <citation type="journal article" date="2019" name="Int. J. Syst. Evol. Microbiol.">
        <title>The Global Catalogue of Microorganisms (GCM) 10K type strain sequencing project: providing services to taxonomists for standard genome sequencing and annotation.</title>
        <authorList>
            <consortium name="The Broad Institute Genomics Platform"/>
            <consortium name="The Broad Institute Genome Sequencing Center for Infectious Disease"/>
            <person name="Wu L."/>
            <person name="Ma J."/>
        </authorList>
    </citation>
    <scope>NUCLEOTIDE SEQUENCE [LARGE SCALE GENOMIC DNA]</scope>
    <source>
        <strain evidence="3">JCM 16373</strain>
    </source>
</reference>
<evidence type="ECO:0000313" key="3">
    <source>
        <dbReference type="Proteomes" id="UP001501447"/>
    </source>
</evidence>
<gene>
    <name evidence="2" type="ORF">GCM10009863_46470</name>
</gene>
<dbReference type="Pfam" id="PF13560">
    <property type="entry name" value="HTH_31"/>
    <property type="match status" value="1"/>
</dbReference>
<dbReference type="Pfam" id="PF19054">
    <property type="entry name" value="DUF5753"/>
    <property type="match status" value="1"/>
</dbReference>
<evidence type="ECO:0000313" key="2">
    <source>
        <dbReference type="EMBL" id="GAA2626371.1"/>
    </source>
</evidence>
<dbReference type="SMART" id="SM00530">
    <property type="entry name" value="HTH_XRE"/>
    <property type="match status" value="1"/>
</dbReference>
<dbReference type="SUPFAM" id="SSF47413">
    <property type="entry name" value="lambda repressor-like DNA-binding domains"/>
    <property type="match status" value="1"/>
</dbReference>
<sequence length="298" mass="34562">MLWGQPTMMTRMAHSEMPTMRSRRLGSELKRLRERAGLNMGDAARELQSGQPKISKIESGQQGIRPLDLDHLLNLYGVEDEEERQNFRQLAKHVRTLDWWSAQGPLLHDDLKDYLTLETDSSLIRTYETQLMPGLLQTEHYMSALLQHHYADEEARLMVETRRKRQGVLDEGTVHLRAVLDASALHSTVGGAEIMVEQMEHVLTTSRHRNVDVQVLPQRRSVTPDQYVPYTIFTMRQAPTADYVWLEHLSGSTLLEREPHVQRYRRAWDDHTAAALSPRESTVYIRKLIEEYRAQAEE</sequence>
<dbReference type="InterPro" id="IPR001387">
    <property type="entry name" value="Cro/C1-type_HTH"/>
</dbReference>
<dbReference type="PROSITE" id="PS50943">
    <property type="entry name" value="HTH_CROC1"/>
    <property type="match status" value="1"/>
</dbReference>
<dbReference type="EMBL" id="BAAARJ010000016">
    <property type="protein sequence ID" value="GAA2626371.1"/>
    <property type="molecule type" value="Genomic_DNA"/>
</dbReference>